<dbReference type="InterPro" id="IPR015500">
    <property type="entry name" value="Peptidase_S8_subtilisin-rel"/>
</dbReference>
<dbReference type="PROSITE" id="PS00136">
    <property type="entry name" value="SUBTILASE_ASP"/>
    <property type="match status" value="1"/>
</dbReference>
<reference evidence="9" key="1">
    <citation type="journal article" date="2020" name="Stud. Mycol.">
        <title>101 Dothideomycetes genomes: a test case for predicting lifestyles and emergence of pathogens.</title>
        <authorList>
            <person name="Haridas S."/>
            <person name="Albert R."/>
            <person name="Binder M."/>
            <person name="Bloem J."/>
            <person name="Labutti K."/>
            <person name="Salamov A."/>
            <person name="Andreopoulos B."/>
            <person name="Baker S."/>
            <person name="Barry K."/>
            <person name="Bills G."/>
            <person name="Bluhm B."/>
            <person name="Cannon C."/>
            <person name="Castanera R."/>
            <person name="Culley D."/>
            <person name="Daum C."/>
            <person name="Ezra D."/>
            <person name="Gonzalez J."/>
            <person name="Henrissat B."/>
            <person name="Kuo A."/>
            <person name="Liang C."/>
            <person name="Lipzen A."/>
            <person name="Lutzoni F."/>
            <person name="Magnuson J."/>
            <person name="Mondo S."/>
            <person name="Nolan M."/>
            <person name="Ohm R."/>
            <person name="Pangilinan J."/>
            <person name="Park H.-J."/>
            <person name="Ramirez L."/>
            <person name="Alfaro M."/>
            <person name="Sun H."/>
            <person name="Tritt A."/>
            <person name="Yoshinaga Y."/>
            <person name="Zwiers L.-H."/>
            <person name="Turgeon B."/>
            <person name="Goodwin S."/>
            <person name="Spatafora J."/>
            <person name="Crous P."/>
            <person name="Grigoriev I."/>
        </authorList>
    </citation>
    <scope>NUCLEOTIDE SEQUENCE</scope>
    <source>
        <strain evidence="9">CBS 122681</strain>
    </source>
</reference>
<dbReference type="GO" id="GO:0006508">
    <property type="term" value="P:proteolysis"/>
    <property type="evidence" value="ECO:0007669"/>
    <property type="project" value="UniProtKB-KW"/>
</dbReference>
<feature type="domain" description="Peptidase S8/S53" evidence="8">
    <location>
        <begin position="140"/>
        <end position="388"/>
    </location>
</feature>
<organism evidence="9 10">
    <name type="scientific">Lophiostoma macrostomum CBS 122681</name>
    <dbReference type="NCBI Taxonomy" id="1314788"/>
    <lineage>
        <taxon>Eukaryota</taxon>
        <taxon>Fungi</taxon>
        <taxon>Dikarya</taxon>
        <taxon>Ascomycota</taxon>
        <taxon>Pezizomycotina</taxon>
        <taxon>Dothideomycetes</taxon>
        <taxon>Pleosporomycetidae</taxon>
        <taxon>Pleosporales</taxon>
        <taxon>Lophiostomataceae</taxon>
        <taxon>Lophiostoma</taxon>
    </lineage>
</organism>
<evidence type="ECO:0000256" key="2">
    <source>
        <dbReference type="ARBA" id="ARBA00022670"/>
    </source>
</evidence>
<evidence type="ECO:0000256" key="5">
    <source>
        <dbReference type="PROSITE-ProRule" id="PRU01240"/>
    </source>
</evidence>
<dbReference type="Proteomes" id="UP000799324">
    <property type="component" value="Unassembled WGS sequence"/>
</dbReference>
<feature type="active site" description="Charge relay system" evidence="5">
    <location>
        <position position="349"/>
    </location>
</feature>
<dbReference type="InterPro" id="IPR023828">
    <property type="entry name" value="Peptidase_S8_Ser-AS"/>
</dbReference>
<accession>A0A6A6T4L7</accession>
<dbReference type="PROSITE" id="PS51892">
    <property type="entry name" value="SUBTILASE"/>
    <property type="match status" value="1"/>
</dbReference>
<evidence type="ECO:0000256" key="4">
    <source>
        <dbReference type="ARBA" id="ARBA00022825"/>
    </source>
</evidence>
<evidence type="ECO:0000256" key="7">
    <source>
        <dbReference type="SAM" id="SignalP"/>
    </source>
</evidence>
<feature type="chain" id="PRO_5025407923" evidence="7">
    <location>
        <begin position="20"/>
        <end position="447"/>
    </location>
</feature>
<dbReference type="Gene3D" id="3.40.50.200">
    <property type="entry name" value="Peptidase S8/S53 domain"/>
    <property type="match status" value="1"/>
</dbReference>
<dbReference type="EMBL" id="MU004375">
    <property type="protein sequence ID" value="KAF2653758.1"/>
    <property type="molecule type" value="Genomic_DNA"/>
</dbReference>
<protein>
    <submittedName>
        <fullName evidence="9">Subtilisin-like protein</fullName>
    </submittedName>
</protein>
<keyword evidence="10" id="KW-1185">Reference proteome</keyword>
<comment type="similarity">
    <text evidence="1 5 6">Belongs to the peptidase S8 family.</text>
</comment>
<dbReference type="FunFam" id="3.40.50.200:FF:000007">
    <property type="entry name" value="Subtilisin-like serine protease"/>
    <property type="match status" value="1"/>
</dbReference>
<keyword evidence="2 5" id="KW-0645">Protease</keyword>
<dbReference type="AlphaFoldDB" id="A0A6A6T4L7"/>
<dbReference type="InterPro" id="IPR000209">
    <property type="entry name" value="Peptidase_S8/S53_dom"/>
</dbReference>
<dbReference type="OrthoDB" id="206201at2759"/>
<evidence type="ECO:0000313" key="10">
    <source>
        <dbReference type="Proteomes" id="UP000799324"/>
    </source>
</evidence>
<dbReference type="InterPro" id="IPR034193">
    <property type="entry name" value="PCSK9_ProteinaseK-like"/>
</dbReference>
<feature type="signal peptide" evidence="7">
    <location>
        <begin position="1"/>
        <end position="19"/>
    </location>
</feature>
<dbReference type="PANTHER" id="PTHR43806">
    <property type="entry name" value="PEPTIDASE S8"/>
    <property type="match status" value="1"/>
</dbReference>
<keyword evidence="7" id="KW-0732">Signal</keyword>
<keyword evidence="3 5" id="KW-0378">Hydrolase</keyword>
<gene>
    <name evidence="9" type="ORF">K491DRAFT_705618</name>
</gene>
<dbReference type="InterPro" id="IPR022398">
    <property type="entry name" value="Peptidase_S8_His-AS"/>
</dbReference>
<dbReference type="PROSITE" id="PS00138">
    <property type="entry name" value="SUBTILASE_SER"/>
    <property type="match status" value="1"/>
</dbReference>
<evidence type="ECO:0000259" key="8">
    <source>
        <dbReference type="Pfam" id="PF00082"/>
    </source>
</evidence>
<sequence length="447" mass="45967">MRTTLAFTALLASWTVAVAASPFSQFGKSGYIAKETTQVGHSDNDTKEVVILGDDEDLLDLKEELTKLGGVAIKIGTHCVDALNAMDQVKFVEEKVDVQTFVETKTNAPWGLQRISNKAGASGDPQTPDFTYSFDDPTLGTGVDIYIVDTGVFGQHAIFNTTDGKSRVEEGVSFTGSTVDGDGHGTHVAGTAGGARFGVGQGVNIIPVKVLGDDGSGSSADTIAGMDWVITRHNQRKTQDGFKGSVMSMSWGLAGVASTVDEVVKKASAAGIHISVAAGNDGVDACTSTPALNGGANSDVVTVGSIDIQNAVSTFSNIGKCVDIYAPGEQILSSWNTGANVLNFLSGTSMATPHVSGVMAYLLAQDTSLATDTAGLKSKLKSLALSSAITGSTGGGPSILLNNGVDGGVAAKLKRTATGSPAAWARSAASALGMRWKVHSRDAALRF</sequence>
<dbReference type="CDD" id="cd04077">
    <property type="entry name" value="Peptidases_S8_PCSK9_ProteinaseK_like"/>
    <property type="match status" value="1"/>
</dbReference>
<feature type="active site" description="Charge relay system" evidence="5">
    <location>
        <position position="149"/>
    </location>
</feature>
<dbReference type="SUPFAM" id="SSF52743">
    <property type="entry name" value="Subtilisin-like"/>
    <property type="match status" value="1"/>
</dbReference>
<dbReference type="InterPro" id="IPR036852">
    <property type="entry name" value="Peptidase_S8/S53_dom_sf"/>
</dbReference>
<dbReference type="PANTHER" id="PTHR43806:SF11">
    <property type="entry name" value="CEREVISIN-RELATED"/>
    <property type="match status" value="1"/>
</dbReference>
<dbReference type="InterPro" id="IPR023827">
    <property type="entry name" value="Peptidase_S8_Asp-AS"/>
</dbReference>
<dbReference type="PROSITE" id="PS00137">
    <property type="entry name" value="SUBTILASE_HIS"/>
    <property type="match status" value="1"/>
</dbReference>
<dbReference type="InterPro" id="IPR050131">
    <property type="entry name" value="Peptidase_S8_subtilisin-like"/>
</dbReference>
<evidence type="ECO:0000256" key="6">
    <source>
        <dbReference type="RuleBase" id="RU003355"/>
    </source>
</evidence>
<evidence type="ECO:0000313" key="9">
    <source>
        <dbReference type="EMBL" id="KAF2653758.1"/>
    </source>
</evidence>
<dbReference type="Pfam" id="PF00082">
    <property type="entry name" value="Peptidase_S8"/>
    <property type="match status" value="1"/>
</dbReference>
<proteinExistence type="inferred from homology"/>
<keyword evidence="4 5" id="KW-0720">Serine protease</keyword>
<dbReference type="PRINTS" id="PR00723">
    <property type="entry name" value="SUBTILISIN"/>
</dbReference>
<feature type="active site" description="Charge relay system" evidence="5">
    <location>
        <position position="184"/>
    </location>
</feature>
<evidence type="ECO:0000256" key="1">
    <source>
        <dbReference type="ARBA" id="ARBA00011073"/>
    </source>
</evidence>
<dbReference type="GO" id="GO:0004252">
    <property type="term" value="F:serine-type endopeptidase activity"/>
    <property type="evidence" value="ECO:0007669"/>
    <property type="project" value="UniProtKB-UniRule"/>
</dbReference>
<name>A0A6A6T4L7_9PLEO</name>
<evidence type="ECO:0000256" key="3">
    <source>
        <dbReference type="ARBA" id="ARBA00022801"/>
    </source>
</evidence>